<protein>
    <recommendedName>
        <fullName evidence="7">Palmitoyltransferase</fullName>
        <ecNumber evidence="7">2.3.1.225</ecNumber>
    </recommendedName>
</protein>
<reference evidence="10" key="1">
    <citation type="submission" date="2021-01" db="EMBL/GenBank/DDBJ databases">
        <authorList>
            <person name="Corre E."/>
            <person name="Pelletier E."/>
            <person name="Niang G."/>
            <person name="Scheremetjew M."/>
            <person name="Finn R."/>
            <person name="Kale V."/>
            <person name="Holt S."/>
            <person name="Cochrane G."/>
            <person name="Meng A."/>
            <person name="Brown T."/>
            <person name="Cohen L."/>
        </authorList>
    </citation>
    <scope>NUCLEOTIDE SEQUENCE</scope>
    <source>
        <strain evidence="10">NIES-2562</strain>
    </source>
</reference>
<keyword evidence="2 7" id="KW-0808">Transferase</keyword>
<evidence type="ECO:0000256" key="1">
    <source>
        <dbReference type="ARBA" id="ARBA00004141"/>
    </source>
</evidence>
<evidence type="ECO:0000259" key="9">
    <source>
        <dbReference type="Pfam" id="PF01529"/>
    </source>
</evidence>
<dbReference type="AlphaFoldDB" id="A0A7S3CWH0"/>
<dbReference type="InterPro" id="IPR001594">
    <property type="entry name" value="Palmitoyltrfase_DHHC"/>
</dbReference>
<dbReference type="EC" id="2.3.1.225" evidence="7"/>
<dbReference type="PROSITE" id="PS50216">
    <property type="entry name" value="DHHC"/>
    <property type="match status" value="1"/>
</dbReference>
<proteinExistence type="inferred from homology"/>
<dbReference type="GO" id="GO:0016020">
    <property type="term" value="C:membrane"/>
    <property type="evidence" value="ECO:0007669"/>
    <property type="project" value="UniProtKB-SubCell"/>
</dbReference>
<evidence type="ECO:0000256" key="6">
    <source>
        <dbReference type="ARBA" id="ARBA00023315"/>
    </source>
</evidence>
<feature type="compositionally biased region" description="Basic and acidic residues" evidence="8">
    <location>
        <begin position="356"/>
        <end position="370"/>
    </location>
</feature>
<keyword evidence="5 7" id="KW-0472">Membrane</keyword>
<dbReference type="GO" id="GO:0019706">
    <property type="term" value="F:protein-cysteine S-palmitoyltransferase activity"/>
    <property type="evidence" value="ECO:0007669"/>
    <property type="project" value="UniProtKB-EC"/>
</dbReference>
<evidence type="ECO:0000256" key="3">
    <source>
        <dbReference type="ARBA" id="ARBA00022692"/>
    </source>
</evidence>
<feature type="transmembrane region" description="Helical" evidence="7">
    <location>
        <begin position="155"/>
        <end position="179"/>
    </location>
</feature>
<feature type="compositionally biased region" description="Basic and acidic residues" evidence="8">
    <location>
        <begin position="603"/>
        <end position="623"/>
    </location>
</feature>
<evidence type="ECO:0000256" key="8">
    <source>
        <dbReference type="SAM" id="MobiDB-lite"/>
    </source>
</evidence>
<dbReference type="Pfam" id="PF01529">
    <property type="entry name" value="DHHC"/>
    <property type="match status" value="1"/>
</dbReference>
<feature type="region of interest" description="Disordered" evidence="8">
    <location>
        <begin position="351"/>
        <end position="666"/>
    </location>
</feature>
<feature type="transmembrane region" description="Helical" evidence="7">
    <location>
        <begin position="48"/>
        <end position="68"/>
    </location>
</feature>
<feature type="compositionally biased region" description="Pro residues" evidence="8">
    <location>
        <begin position="565"/>
        <end position="577"/>
    </location>
</feature>
<comment type="domain">
    <text evidence="7">The DHHC domain is required for palmitoyltransferase activity.</text>
</comment>
<feature type="domain" description="Palmitoyltransferase DHHC" evidence="9">
    <location>
        <begin position="111"/>
        <end position="253"/>
    </location>
</feature>
<keyword evidence="3 7" id="KW-0812">Transmembrane</keyword>
<gene>
    <name evidence="10" type="ORF">PBIL07802_LOCUS1509</name>
</gene>
<feature type="transmembrane region" description="Helical" evidence="7">
    <location>
        <begin position="21"/>
        <end position="42"/>
    </location>
</feature>
<feature type="transmembrane region" description="Helical" evidence="7">
    <location>
        <begin position="213"/>
        <end position="238"/>
    </location>
</feature>
<evidence type="ECO:0000256" key="7">
    <source>
        <dbReference type="RuleBase" id="RU079119"/>
    </source>
</evidence>
<keyword evidence="6 7" id="KW-0012">Acyltransferase</keyword>
<dbReference type="GO" id="GO:0006612">
    <property type="term" value="P:protein targeting to membrane"/>
    <property type="evidence" value="ECO:0007669"/>
    <property type="project" value="TreeGrafter"/>
</dbReference>
<evidence type="ECO:0000256" key="2">
    <source>
        <dbReference type="ARBA" id="ARBA00022679"/>
    </source>
</evidence>
<keyword evidence="4 7" id="KW-1133">Transmembrane helix</keyword>
<feature type="compositionally biased region" description="Basic and acidic residues" evidence="8">
    <location>
        <begin position="527"/>
        <end position="539"/>
    </location>
</feature>
<organism evidence="10">
    <name type="scientific">Palpitomonas bilix</name>
    <dbReference type="NCBI Taxonomy" id="652834"/>
    <lineage>
        <taxon>Eukaryota</taxon>
        <taxon>Eukaryota incertae sedis</taxon>
    </lineage>
</organism>
<dbReference type="GO" id="GO:0005794">
    <property type="term" value="C:Golgi apparatus"/>
    <property type="evidence" value="ECO:0007669"/>
    <property type="project" value="TreeGrafter"/>
</dbReference>
<comment type="similarity">
    <text evidence="7">Belongs to the DHHC palmitoyltransferase family.</text>
</comment>
<dbReference type="InterPro" id="IPR039859">
    <property type="entry name" value="PFA4/ZDH16/20/ERF2-like"/>
</dbReference>
<dbReference type="PANTHER" id="PTHR22883">
    <property type="entry name" value="ZINC FINGER DHHC DOMAIN CONTAINING PROTEIN"/>
    <property type="match status" value="1"/>
</dbReference>
<dbReference type="GO" id="GO:0005783">
    <property type="term" value="C:endoplasmic reticulum"/>
    <property type="evidence" value="ECO:0007669"/>
    <property type="project" value="TreeGrafter"/>
</dbReference>
<evidence type="ECO:0000256" key="4">
    <source>
        <dbReference type="ARBA" id="ARBA00022989"/>
    </source>
</evidence>
<evidence type="ECO:0000313" key="10">
    <source>
        <dbReference type="EMBL" id="CAE0239361.1"/>
    </source>
</evidence>
<accession>A0A7S3CWH0</accession>
<comment type="subcellular location">
    <subcellularLocation>
        <location evidence="1">Membrane</location>
        <topology evidence="1">Multi-pass membrane protein</topology>
    </subcellularLocation>
</comment>
<evidence type="ECO:0000256" key="5">
    <source>
        <dbReference type="ARBA" id="ARBA00023136"/>
    </source>
</evidence>
<dbReference type="PANTHER" id="PTHR22883:SF203">
    <property type="entry name" value="PALMITOYLTRANSFERASE"/>
    <property type="match status" value="1"/>
</dbReference>
<sequence length="666" mass="73273">MTEPLRPRRHGCHAPFDPLQISAWFFILPLLISFYGAITPFFSSVLSTVTTAVYSILIAIIVVTYVLASITDVGHKNVIAKYGGSRKNKIVAEGEDSKEKDCEEKEGEEGFYCYTCKVQVGKKSKHCRVCNKCVEDFDHHCRWLNTCVGSKTYKVFITLLSSLFLLLVLHFSLASAGIIDVAVYNHSSGVVDVQKVCTVAPYLCHDEHDFPTYYLVILGSMLILCIPFGGLVGQLLFLHFYLMAKGLSTYEYILLDRAKQTEKARKKQRREAETAKRKLAHSRAAAGKPEGSPSAKRLQELKNGNSELAPQELKKSDSAFTVETKDSARVSIAEKKEDDLNTLERMKTPVVVSSLGRDHEQNDREEDRRIGVRGLARLDPSEEDSSSDAIDAVDGRGQERQAVSSRHGRSGDGGEEEREDEDSHPLRPRPEPVTLSSSRLSDNDKGEMATARPVGPVGMASREQDEEEKMNGGSSKNSGVENEGVSGGAAVKGKRQERERSVAATRSSAGDDGDSSEVQLIRRRRKPSGERGRGRRESNRSSVGKLTEEEEEGGIPPFYRGATPSPLPLPLVDPPTPESVASTAGAPGQPPRAWPTPDSSVGDVDRLYEKEGESERVKAEADRRRRKKQPGGTRQGRSSVQASPKRDLPPLRPRTSSQSVDVQSNK</sequence>
<dbReference type="EMBL" id="HBIB01002228">
    <property type="protein sequence ID" value="CAE0239361.1"/>
    <property type="molecule type" value="Transcribed_RNA"/>
</dbReference>
<feature type="region of interest" description="Disordered" evidence="8">
    <location>
        <begin position="264"/>
        <end position="296"/>
    </location>
</feature>
<feature type="compositionally biased region" description="Basic and acidic residues" evidence="8">
    <location>
        <begin position="421"/>
        <end position="430"/>
    </location>
</feature>
<feature type="compositionally biased region" description="Polar residues" evidence="8">
    <location>
        <begin position="654"/>
        <end position="666"/>
    </location>
</feature>
<name>A0A7S3CWH0_9EUKA</name>
<comment type="catalytic activity">
    <reaction evidence="7">
        <text>L-cysteinyl-[protein] + hexadecanoyl-CoA = S-hexadecanoyl-L-cysteinyl-[protein] + CoA</text>
        <dbReference type="Rhea" id="RHEA:36683"/>
        <dbReference type="Rhea" id="RHEA-COMP:10131"/>
        <dbReference type="Rhea" id="RHEA-COMP:11032"/>
        <dbReference type="ChEBI" id="CHEBI:29950"/>
        <dbReference type="ChEBI" id="CHEBI:57287"/>
        <dbReference type="ChEBI" id="CHEBI:57379"/>
        <dbReference type="ChEBI" id="CHEBI:74151"/>
        <dbReference type="EC" id="2.3.1.225"/>
    </reaction>
</comment>